<dbReference type="EMBL" id="QEFB01000013">
    <property type="protein sequence ID" value="PWC06125.1"/>
    <property type="molecule type" value="Genomic_DNA"/>
</dbReference>
<feature type="compositionally biased region" description="Basic residues" evidence="1">
    <location>
        <begin position="535"/>
        <end position="550"/>
    </location>
</feature>
<sequence>MSTQWTGHNWQLIDPEDSLTMVGVTFGIGTLNEPLEAVGSLSIALAALKAELTRPVELGDGRTYVPEGLVELHSDTASIAIRGSLEGVTAAWRRLPTLSADAISDDVSPVRPEHPIWPADLLIRTGRNAAVLSRWQLTAPDVHERASALLVQLDPSAGNVPAVFFTTDESLVGMGFPVREGAAALTPVTWADGTAQPDLTPGADPTALANNRAGLLPRPEEDVLCSALVPRTPAGAAAADVLRAQLQAMPANSRAGLTVRGIVVGLGASYCVFLVADRVPDEATRRMLLGEFSRNLGMVPDPWFDIAAVEVSRQPSPRLERERRVFGLDPVLEATSADIRQAVACAAETIHLALGLSPAELDTGSRLNLGSIPGDLEPLVGFWEPQLDGAHEFRSTGANGTPVTTVAVTPNSILLPARRPENMPGPATQWEGVDASRLLAVVNDGAGTITFIDESMATVSFAPAQFPDPDQLMQIVGYHLAGVVQLSFLSAVRLPNDPPPAPGGGSAPGGSSAPGGGWVPGGLSVAATAAAAGARSRRRPRPASSKPSRHWLPRVLGSLTAAALVTAFMLLRGVIDGPAVTKNATFGDTVRLANETEITARDFDVVVPGADQTEYLVSATIEFCAGGDTEVNDLPPETQRTVSPEDFVMVNKDGQEGRLIDSDDQLTKVTLDRDECTTGELVFESPEVFTPSIAYANELGDEITWLE</sequence>
<dbReference type="Proteomes" id="UP000244962">
    <property type="component" value="Unassembled WGS sequence"/>
</dbReference>
<comment type="caution">
    <text evidence="2">The sequence shown here is derived from an EMBL/GenBank/DDBJ whole genome shotgun (WGS) entry which is preliminary data.</text>
</comment>
<dbReference type="AlphaFoldDB" id="A0A2U1TB50"/>
<evidence type="ECO:0000313" key="2">
    <source>
        <dbReference type="EMBL" id="PWC06125.1"/>
    </source>
</evidence>
<feature type="region of interest" description="Disordered" evidence="1">
    <location>
        <begin position="530"/>
        <end position="550"/>
    </location>
</feature>
<feature type="region of interest" description="Disordered" evidence="1">
    <location>
        <begin position="495"/>
        <end position="518"/>
    </location>
</feature>
<evidence type="ECO:0000256" key="1">
    <source>
        <dbReference type="SAM" id="MobiDB-lite"/>
    </source>
</evidence>
<organism evidence="2 3">
    <name type="scientific">Mycetocola zhujimingii</name>
    <dbReference type="NCBI Taxonomy" id="2079792"/>
    <lineage>
        <taxon>Bacteria</taxon>
        <taxon>Bacillati</taxon>
        <taxon>Actinomycetota</taxon>
        <taxon>Actinomycetes</taxon>
        <taxon>Micrococcales</taxon>
        <taxon>Microbacteriaceae</taxon>
        <taxon>Mycetocola</taxon>
    </lineage>
</organism>
<name>A0A2U1TB50_9MICO</name>
<protein>
    <submittedName>
        <fullName evidence="2">Uncharacterized protein</fullName>
    </submittedName>
</protein>
<evidence type="ECO:0000313" key="3">
    <source>
        <dbReference type="Proteomes" id="UP000244962"/>
    </source>
</evidence>
<proteinExistence type="predicted"/>
<reference evidence="3" key="1">
    <citation type="submission" date="2018-04" db="EMBL/GenBank/DDBJ databases">
        <authorList>
            <person name="Liu S."/>
            <person name="Wang Z."/>
            <person name="Li J."/>
        </authorList>
    </citation>
    <scope>NUCLEOTIDE SEQUENCE [LARGE SCALE GENOMIC DNA]</scope>
    <source>
        <strain evidence="3">622</strain>
    </source>
</reference>
<gene>
    <name evidence="2" type="ORF">DF223_10875</name>
</gene>
<accession>A0A2U1TB50</accession>
<feature type="compositionally biased region" description="Gly residues" evidence="1">
    <location>
        <begin position="503"/>
        <end position="518"/>
    </location>
</feature>
<dbReference type="RefSeq" id="WP_108963191.1">
    <property type="nucleotide sequence ID" value="NZ_QEFB01000013.1"/>
</dbReference>
<keyword evidence="3" id="KW-1185">Reference proteome</keyword>